<evidence type="ECO:0000256" key="1">
    <source>
        <dbReference type="ARBA" id="ARBA00023125"/>
    </source>
</evidence>
<protein>
    <submittedName>
        <fullName evidence="3">DNA-binding XRE family transcriptional regulator</fullName>
    </submittedName>
</protein>
<dbReference type="RefSeq" id="WP_106530444.1">
    <property type="nucleotide sequence ID" value="NZ_PYAW01000006.1"/>
</dbReference>
<dbReference type="GO" id="GO:0003677">
    <property type="term" value="F:DNA binding"/>
    <property type="evidence" value="ECO:0007669"/>
    <property type="project" value="UniProtKB-KW"/>
</dbReference>
<dbReference type="PANTHER" id="PTHR46558">
    <property type="entry name" value="TRACRIPTIONAL REGULATORY PROTEIN-RELATED-RELATED"/>
    <property type="match status" value="1"/>
</dbReference>
<accession>A0A2P8HD58</accession>
<name>A0A2P8HD58_CHINA</name>
<dbReference type="AlphaFoldDB" id="A0A2P8HD58"/>
<sequence>MTFGQRVTLVRREKKLTQAQMGAAIGTTGDMVGKYERDAIKPSIEVAAKIADALECTLDYLIRDIQDNEDKEKRISPALIEHFNKVERLSAKDKEHVLAVIDAFTAKSKIQSIME</sequence>
<dbReference type="InterPro" id="IPR010982">
    <property type="entry name" value="Lambda_DNA-bd_dom_sf"/>
</dbReference>
<dbReference type="PANTHER" id="PTHR46558:SF11">
    <property type="entry name" value="HTH-TYPE TRANSCRIPTIONAL REGULATOR XRE"/>
    <property type="match status" value="1"/>
</dbReference>
<dbReference type="SMART" id="SM00530">
    <property type="entry name" value="HTH_XRE"/>
    <property type="match status" value="1"/>
</dbReference>
<dbReference type="InterPro" id="IPR001387">
    <property type="entry name" value="Cro/C1-type_HTH"/>
</dbReference>
<dbReference type="OrthoDB" id="881869at2"/>
<dbReference type="SUPFAM" id="SSF47413">
    <property type="entry name" value="lambda repressor-like DNA-binding domains"/>
    <property type="match status" value="1"/>
</dbReference>
<comment type="caution">
    <text evidence="3">The sequence shown here is derived from an EMBL/GenBank/DDBJ whole genome shotgun (WGS) entry which is preliminary data.</text>
</comment>
<evidence type="ECO:0000313" key="3">
    <source>
        <dbReference type="EMBL" id="PSL44147.1"/>
    </source>
</evidence>
<dbReference type="EMBL" id="PYAW01000006">
    <property type="protein sequence ID" value="PSL44147.1"/>
    <property type="molecule type" value="Genomic_DNA"/>
</dbReference>
<dbReference type="CDD" id="cd00093">
    <property type="entry name" value="HTH_XRE"/>
    <property type="match status" value="1"/>
</dbReference>
<evidence type="ECO:0000259" key="2">
    <source>
        <dbReference type="PROSITE" id="PS50943"/>
    </source>
</evidence>
<dbReference type="Gene3D" id="1.10.260.40">
    <property type="entry name" value="lambda repressor-like DNA-binding domains"/>
    <property type="match status" value="1"/>
</dbReference>
<evidence type="ECO:0000313" key="4">
    <source>
        <dbReference type="Proteomes" id="UP000240971"/>
    </source>
</evidence>
<feature type="domain" description="HTH cro/C1-type" evidence="2">
    <location>
        <begin position="11"/>
        <end position="61"/>
    </location>
</feature>
<reference evidence="3 4" key="1">
    <citation type="submission" date="2018-03" db="EMBL/GenBank/DDBJ databases">
        <title>Genomic Encyclopedia of Archaeal and Bacterial Type Strains, Phase II (KMG-II): from individual species to whole genera.</title>
        <authorList>
            <person name="Goeker M."/>
        </authorList>
    </citation>
    <scope>NUCLEOTIDE SEQUENCE [LARGE SCALE GENOMIC DNA]</scope>
    <source>
        <strain evidence="3 4">DSM 24859</strain>
    </source>
</reference>
<keyword evidence="1 3" id="KW-0238">DNA-binding</keyword>
<dbReference type="PROSITE" id="PS50943">
    <property type="entry name" value="HTH_CROC1"/>
    <property type="match status" value="1"/>
</dbReference>
<dbReference type="Proteomes" id="UP000240971">
    <property type="component" value="Unassembled WGS sequence"/>
</dbReference>
<dbReference type="Pfam" id="PF01381">
    <property type="entry name" value="HTH_3"/>
    <property type="match status" value="1"/>
</dbReference>
<organism evidence="3 4">
    <name type="scientific">Chitinophaga niastensis</name>
    <dbReference type="NCBI Taxonomy" id="536980"/>
    <lineage>
        <taxon>Bacteria</taxon>
        <taxon>Pseudomonadati</taxon>
        <taxon>Bacteroidota</taxon>
        <taxon>Chitinophagia</taxon>
        <taxon>Chitinophagales</taxon>
        <taxon>Chitinophagaceae</taxon>
        <taxon>Chitinophaga</taxon>
    </lineage>
</organism>
<keyword evidence="4" id="KW-1185">Reference proteome</keyword>
<proteinExistence type="predicted"/>
<gene>
    <name evidence="3" type="ORF">CLV51_10612</name>
</gene>